<reference evidence="1" key="1">
    <citation type="submission" date="2021-09" db="EMBL/GenBank/DDBJ databases">
        <title>Genomic analysis of Ralstonia spp.</title>
        <authorList>
            <person name="Aburjaile F."/>
            <person name="Ariute J.C."/>
            <person name="Pais A.K.L."/>
            <person name="Albuquerque G.M.R."/>
            <person name="Silva A.M.F."/>
            <person name="Brenig B."/>
            <person name="Azevedo V."/>
            <person name="Matiuzzi M."/>
            <person name="Ramos R."/>
            <person name="Goes-Neto A."/>
            <person name="Soares S."/>
            <person name="Iseppon A.M.B."/>
            <person name="Souza E."/>
            <person name="Gama M."/>
        </authorList>
    </citation>
    <scope>NUCLEOTIDE SEQUENCE</scope>
    <source>
        <strain evidence="1">B4</strain>
    </source>
</reference>
<accession>A0AAE3NNC8</accession>
<dbReference type="EMBL" id="JAIVEX010000012">
    <property type="protein sequence ID" value="MDB0524059.1"/>
    <property type="molecule type" value="Genomic_DNA"/>
</dbReference>
<evidence type="ECO:0000313" key="2">
    <source>
        <dbReference type="Proteomes" id="UP001143674"/>
    </source>
</evidence>
<evidence type="ECO:0000313" key="1">
    <source>
        <dbReference type="EMBL" id="MDB0524059.1"/>
    </source>
</evidence>
<organism evidence="1 2">
    <name type="scientific">Ralstonia solanacearum</name>
    <name type="common">Pseudomonas solanacearum</name>
    <dbReference type="NCBI Taxonomy" id="305"/>
    <lineage>
        <taxon>Bacteria</taxon>
        <taxon>Pseudomonadati</taxon>
        <taxon>Pseudomonadota</taxon>
        <taxon>Betaproteobacteria</taxon>
        <taxon>Burkholderiales</taxon>
        <taxon>Burkholderiaceae</taxon>
        <taxon>Ralstonia</taxon>
        <taxon>Ralstonia solanacearum species complex</taxon>
    </lineage>
</organism>
<proteinExistence type="predicted"/>
<dbReference type="AlphaFoldDB" id="A0AAE3NNC8"/>
<dbReference type="RefSeq" id="WP_184848854.1">
    <property type="nucleotide sequence ID" value="NZ_JABZEH010000001.1"/>
</dbReference>
<gene>
    <name evidence="1" type="ORF">LBW55_20860</name>
</gene>
<name>A0AAE3NNC8_RALSL</name>
<comment type="caution">
    <text evidence="1">The sequence shown here is derived from an EMBL/GenBank/DDBJ whole genome shotgun (WGS) entry which is preliminary data.</text>
</comment>
<sequence>MPFTMVRVVAMQGASPVVPRAHALGGTVGEVPPTCPRLMPPSGSMDHADRVRFASGSGVLDGAITELSAGALTRTAQSTPCDNAGWSIVI</sequence>
<protein>
    <submittedName>
        <fullName evidence="1">Uncharacterized protein</fullName>
    </submittedName>
</protein>
<dbReference type="Proteomes" id="UP001143674">
    <property type="component" value="Unassembled WGS sequence"/>
</dbReference>